<evidence type="ECO:0000259" key="1">
    <source>
        <dbReference type="PROSITE" id="PS50925"/>
    </source>
</evidence>
<sequence length="151" mass="16623">MTHLTHCIYASAACEPFDAATLRDMLADSRLRNERNGITGMLLYADGSFFQVIEGPAQAVSELFARIAADPRHEQVTRIIEEPIPRRSFGNWSMGFPTDSEDLSQLPGFNDFFGSAGCLAQLDVGRARKLLAAFGAGRWRQRLSDFAPLAA</sequence>
<dbReference type="SUPFAM" id="SSF54975">
    <property type="entry name" value="Acylphosphatase/BLUF domain-like"/>
    <property type="match status" value="1"/>
</dbReference>
<dbReference type="SMART" id="SM01034">
    <property type="entry name" value="BLUF"/>
    <property type="match status" value="1"/>
</dbReference>
<evidence type="ECO:0000313" key="3">
    <source>
        <dbReference type="Proteomes" id="UP000007883"/>
    </source>
</evidence>
<reference evidence="2 3" key="1">
    <citation type="journal article" date="2012" name="J. Bacteriol.">
        <title>Complete genome sequence of phototrophic betaproteobacterium Rubrivivax gelatinosus IL144.</title>
        <authorList>
            <person name="Nagashima S."/>
            <person name="Kamimura A."/>
            <person name="Shimizu T."/>
            <person name="Nakamura-isaki S."/>
            <person name="Aono E."/>
            <person name="Sakamoto K."/>
            <person name="Ichikawa N."/>
            <person name="Nakazawa H."/>
            <person name="Sekine M."/>
            <person name="Yamazaki S."/>
            <person name="Fujita N."/>
            <person name="Shimada K."/>
            <person name="Hanada S."/>
            <person name="Nagashima K.V.P."/>
        </authorList>
    </citation>
    <scope>NUCLEOTIDE SEQUENCE [LARGE SCALE GENOMIC DNA]</scope>
    <source>
        <strain evidence="3">NBRC 100245 / IL144</strain>
    </source>
</reference>
<dbReference type="HOGENOM" id="CLU_097099_2_2_4"/>
<dbReference type="Gene3D" id="3.30.70.100">
    <property type="match status" value="1"/>
</dbReference>
<dbReference type="STRING" id="983917.RGE_12060"/>
<protein>
    <submittedName>
        <fullName evidence="2">BLUF domain protein</fullName>
    </submittedName>
</protein>
<accession>I0HNG0</accession>
<dbReference type="RefSeq" id="WP_014427418.1">
    <property type="nucleotide sequence ID" value="NC_017075.1"/>
</dbReference>
<dbReference type="GO" id="GO:0009882">
    <property type="term" value="F:blue light photoreceptor activity"/>
    <property type="evidence" value="ECO:0007669"/>
    <property type="project" value="InterPro"/>
</dbReference>
<dbReference type="EMBL" id="AP012320">
    <property type="protein sequence ID" value="BAL94547.1"/>
    <property type="molecule type" value="Genomic_DNA"/>
</dbReference>
<name>I0HNG0_RUBGI</name>
<feature type="domain" description="BLUF" evidence="1">
    <location>
        <begin position="4"/>
        <end position="95"/>
    </location>
</feature>
<evidence type="ECO:0000313" key="2">
    <source>
        <dbReference type="EMBL" id="BAL94547.1"/>
    </source>
</evidence>
<dbReference type="PATRIC" id="fig|983917.3.peg.1175"/>
<organism evidence="2 3">
    <name type="scientific">Rubrivivax gelatinosus (strain NBRC 100245 / IL144)</name>
    <dbReference type="NCBI Taxonomy" id="983917"/>
    <lineage>
        <taxon>Bacteria</taxon>
        <taxon>Pseudomonadati</taxon>
        <taxon>Pseudomonadota</taxon>
        <taxon>Betaproteobacteria</taxon>
        <taxon>Burkholderiales</taxon>
        <taxon>Sphaerotilaceae</taxon>
        <taxon>Rubrivivax</taxon>
    </lineage>
</organism>
<dbReference type="eggNOG" id="COG3431">
    <property type="taxonomic scope" value="Bacteria"/>
</dbReference>
<dbReference type="GO" id="GO:0071949">
    <property type="term" value="F:FAD binding"/>
    <property type="evidence" value="ECO:0007669"/>
    <property type="project" value="InterPro"/>
</dbReference>
<dbReference type="Pfam" id="PF04940">
    <property type="entry name" value="BLUF"/>
    <property type="match status" value="1"/>
</dbReference>
<dbReference type="AlphaFoldDB" id="I0HNG0"/>
<keyword evidence="3" id="KW-1185">Reference proteome</keyword>
<dbReference type="InterPro" id="IPR007024">
    <property type="entry name" value="BLUF_domain"/>
</dbReference>
<dbReference type="Proteomes" id="UP000007883">
    <property type="component" value="Chromosome"/>
</dbReference>
<dbReference type="PROSITE" id="PS50925">
    <property type="entry name" value="BLUF"/>
    <property type="match status" value="1"/>
</dbReference>
<proteinExistence type="predicted"/>
<dbReference type="KEGG" id="rge:RGE_12060"/>
<dbReference type="InterPro" id="IPR036046">
    <property type="entry name" value="Acylphosphatase-like_dom_sf"/>
</dbReference>
<gene>
    <name evidence="2" type="ordered locus">RGE_12060</name>
</gene>